<organism evidence="1 2">
    <name type="scientific">Virgibacillus tibetensis</name>
    <dbReference type="NCBI Taxonomy" id="3042313"/>
    <lineage>
        <taxon>Bacteria</taxon>
        <taxon>Bacillati</taxon>
        <taxon>Bacillota</taxon>
        <taxon>Bacilli</taxon>
        <taxon>Bacillales</taxon>
        <taxon>Bacillaceae</taxon>
        <taxon>Virgibacillus</taxon>
    </lineage>
</organism>
<accession>A0ABU6KJA1</accession>
<gene>
    <name evidence="1" type="ORF">QGM71_18110</name>
</gene>
<dbReference type="Proteomes" id="UP001335737">
    <property type="component" value="Unassembled WGS sequence"/>
</dbReference>
<protein>
    <submittedName>
        <fullName evidence="1">Uncharacterized protein</fullName>
    </submittedName>
</protein>
<comment type="caution">
    <text evidence="1">The sequence shown here is derived from an EMBL/GenBank/DDBJ whole genome shotgun (WGS) entry which is preliminary data.</text>
</comment>
<sequence>MKTLSVGSSDSLVATTYDSILQETGSIDNRLVKQNDRIFVRVYVKLYYYIW</sequence>
<reference evidence="1 2" key="1">
    <citation type="journal article" date="2024" name="Int. J. Syst. Evol. Microbiol.">
        <title>Virgibacillus tibetensis sp. nov., isolated from salt lake on the Tibetan Plateau of China.</title>
        <authorList>
            <person name="Phurbu D."/>
            <person name="Liu Z.-X."/>
            <person name="Wang R."/>
            <person name="Zheng Y.-Y."/>
            <person name="Liu H.-C."/>
            <person name="Zhou Y.-G."/>
            <person name="Yu Y.-J."/>
            <person name="Li A.-H."/>
        </authorList>
    </citation>
    <scope>NUCLEOTIDE SEQUENCE [LARGE SCALE GENOMIC DNA]</scope>
    <source>
        <strain evidence="1 2">C22-A2</strain>
    </source>
</reference>
<proteinExistence type="predicted"/>
<evidence type="ECO:0000313" key="2">
    <source>
        <dbReference type="Proteomes" id="UP001335737"/>
    </source>
</evidence>
<dbReference type="EMBL" id="JARZFX010000013">
    <property type="protein sequence ID" value="MEC5425399.1"/>
    <property type="molecule type" value="Genomic_DNA"/>
</dbReference>
<name>A0ABU6KJA1_9BACI</name>
<keyword evidence="2" id="KW-1185">Reference proteome</keyword>
<evidence type="ECO:0000313" key="1">
    <source>
        <dbReference type="EMBL" id="MEC5425399.1"/>
    </source>
</evidence>